<accession>A0A0S6U374</accession>
<evidence type="ECO:0000256" key="2">
    <source>
        <dbReference type="ARBA" id="ARBA00022679"/>
    </source>
</evidence>
<evidence type="ECO:0000313" key="6">
    <source>
        <dbReference type="EMBL" id="GAE01503.1"/>
    </source>
</evidence>
<keyword evidence="2" id="KW-0808">Transferase</keyword>
<proteinExistence type="predicted"/>
<keyword evidence="3" id="KW-0418">Kinase</keyword>
<organism evidence="6">
    <name type="scientific">Clostridium botulinum B str. Osaka05</name>
    <dbReference type="NCBI Taxonomy" id="1407017"/>
    <lineage>
        <taxon>Bacteria</taxon>
        <taxon>Bacillati</taxon>
        <taxon>Bacillota</taxon>
        <taxon>Clostridia</taxon>
        <taxon>Eubacteriales</taxon>
        <taxon>Clostridiaceae</taxon>
        <taxon>Clostridium</taxon>
    </lineage>
</organism>
<protein>
    <recommendedName>
        <fullName evidence="5">Sensor histidine kinase NatK-like C-terminal domain-containing protein</fullName>
    </recommendedName>
</protein>
<dbReference type="AlphaFoldDB" id="A0A0S6U374"/>
<evidence type="ECO:0000256" key="1">
    <source>
        <dbReference type="ARBA" id="ARBA00022553"/>
    </source>
</evidence>
<feature type="transmembrane region" description="Helical" evidence="4">
    <location>
        <begin position="87"/>
        <end position="109"/>
    </location>
</feature>
<dbReference type="Gene3D" id="3.30.565.10">
    <property type="entry name" value="Histidine kinase-like ATPase, C-terminal domain"/>
    <property type="match status" value="1"/>
</dbReference>
<name>A0A0S6U374_CLOBO</name>
<dbReference type="SUPFAM" id="SSF55874">
    <property type="entry name" value="ATPase domain of HSP90 chaperone/DNA topoisomerase II/histidine kinase"/>
    <property type="match status" value="1"/>
</dbReference>
<dbReference type="InterPro" id="IPR016120">
    <property type="entry name" value="Sig_transdc_His_kin_SpoOB"/>
</dbReference>
<feature type="domain" description="Sensor histidine kinase NatK-like C-terminal" evidence="5">
    <location>
        <begin position="325"/>
        <end position="424"/>
    </location>
</feature>
<dbReference type="Pfam" id="PF14501">
    <property type="entry name" value="HATPase_c_5"/>
    <property type="match status" value="1"/>
</dbReference>
<dbReference type="SUPFAM" id="SSF55890">
    <property type="entry name" value="Sporulation response regulatory protein Spo0B"/>
    <property type="match status" value="1"/>
</dbReference>
<dbReference type="InterPro" id="IPR032834">
    <property type="entry name" value="NatK-like_C"/>
</dbReference>
<evidence type="ECO:0000256" key="3">
    <source>
        <dbReference type="ARBA" id="ARBA00022777"/>
    </source>
</evidence>
<keyword evidence="4" id="KW-0812">Transmembrane</keyword>
<feature type="transmembrane region" description="Helical" evidence="4">
    <location>
        <begin position="47"/>
        <end position="75"/>
    </location>
</feature>
<keyword evidence="4" id="KW-1133">Transmembrane helix</keyword>
<dbReference type="Proteomes" id="UP000054164">
    <property type="component" value="Unassembled WGS sequence"/>
</dbReference>
<feature type="transmembrane region" description="Helical" evidence="4">
    <location>
        <begin position="121"/>
        <end position="141"/>
    </location>
</feature>
<reference evidence="6" key="1">
    <citation type="submission" date="2013-10" db="EMBL/GenBank/DDBJ databases">
        <title>Draft genome sequence of Clostridium botulinum type B strain Osaka05.</title>
        <authorList>
            <person name="Sakaguchi Y."/>
            <person name="Hosomi K."/>
            <person name="Uchiyama J."/>
            <person name="Ogura Y."/>
            <person name="Sakaguchi M."/>
            <person name="Kohda T."/>
            <person name="Mukamoto M."/>
            <person name="Misawa N."/>
            <person name="Matsuzaki S."/>
            <person name="Hayashi T."/>
            <person name="Kozaki S."/>
        </authorList>
    </citation>
    <scope>NUCLEOTIDE SEQUENCE</scope>
    <source>
        <strain evidence="6">Osaka05</strain>
    </source>
</reference>
<sequence length="427" mass="50058">MMNINMYDFLYIATNIFGTYIIFKFMMVFFPREDVNKKIEICFYVGYFFAISLVYLFIKIPIVMMLCNIFSFFLISLNYKSNMKKRIFVVMFIYLILMCIEIIVINLLSGLQFDIFAENKYYYAYSLVVLKLATYIIVLLLNKYKKSKQGEQVPLSYWISITLIPMASMYIILLLFHLNIANITFMIVGVIFILMINFSTFYLYEVISLTCAKQAEKLWIIQQNKYYERQFNLMKSSMKVTKAIKHDLKNHLLTVYSLLQKEKSEEALKHISDIIEVYNSKEEYVYSGNTAIDSVLNFKLQEARQKNISAYLNLNIPESIEIPSFDMSIILGNLMDNAIYAVDKLECNRYINFKMKYTKGRLIVRIDNPFNGEILINGNKMLTTKGDRNNHGIGIESIKVILKKYDGSMEIQHDDNVFSVTLLLYIN</sequence>
<dbReference type="HOGENOM" id="CLU_020211_13_0_9"/>
<dbReference type="CDD" id="cd16935">
    <property type="entry name" value="HATPase_AgrC-ComD-like"/>
    <property type="match status" value="1"/>
</dbReference>
<evidence type="ECO:0000259" key="5">
    <source>
        <dbReference type="Pfam" id="PF14501"/>
    </source>
</evidence>
<feature type="transmembrane region" description="Helical" evidence="4">
    <location>
        <begin position="183"/>
        <end position="204"/>
    </location>
</feature>
<dbReference type="GO" id="GO:0042802">
    <property type="term" value="F:identical protein binding"/>
    <property type="evidence" value="ECO:0007669"/>
    <property type="project" value="TreeGrafter"/>
</dbReference>
<evidence type="ECO:0000256" key="4">
    <source>
        <dbReference type="SAM" id="Phobius"/>
    </source>
</evidence>
<feature type="transmembrane region" description="Helical" evidence="4">
    <location>
        <begin position="9"/>
        <end position="27"/>
    </location>
</feature>
<feature type="transmembrane region" description="Helical" evidence="4">
    <location>
        <begin position="153"/>
        <end position="177"/>
    </location>
</feature>
<keyword evidence="4" id="KW-0472">Membrane</keyword>
<dbReference type="InterPro" id="IPR036890">
    <property type="entry name" value="HATPase_C_sf"/>
</dbReference>
<gene>
    <name evidence="6" type="ORF">CBO05C_1193</name>
</gene>
<dbReference type="PANTHER" id="PTHR40448:SF1">
    <property type="entry name" value="TWO-COMPONENT SENSOR HISTIDINE KINASE"/>
    <property type="match status" value="1"/>
</dbReference>
<dbReference type="EMBL" id="DF384213">
    <property type="protein sequence ID" value="GAE01503.1"/>
    <property type="molecule type" value="Genomic_DNA"/>
</dbReference>
<keyword evidence="1" id="KW-0597">Phosphoprotein</keyword>
<dbReference type="GO" id="GO:0000155">
    <property type="term" value="F:phosphorelay sensor kinase activity"/>
    <property type="evidence" value="ECO:0007669"/>
    <property type="project" value="InterPro"/>
</dbReference>
<dbReference type="PANTHER" id="PTHR40448">
    <property type="entry name" value="TWO-COMPONENT SENSOR HISTIDINE KINASE"/>
    <property type="match status" value="1"/>
</dbReference>